<dbReference type="InterPro" id="IPR041489">
    <property type="entry name" value="PDZ_6"/>
</dbReference>
<dbReference type="SMART" id="SM00220">
    <property type="entry name" value="S_TKc"/>
    <property type="match status" value="1"/>
</dbReference>
<feature type="compositionally biased region" description="Low complexity" evidence="16">
    <location>
        <begin position="1374"/>
        <end position="1383"/>
    </location>
</feature>
<dbReference type="PROSITE" id="PS50106">
    <property type="entry name" value="PDZ"/>
    <property type="match status" value="1"/>
</dbReference>
<keyword evidence="7" id="KW-0597">Phosphoprotein</keyword>
<evidence type="ECO:0000256" key="2">
    <source>
        <dbReference type="ARBA" id="ARBA00004496"/>
    </source>
</evidence>
<dbReference type="RefSeq" id="XP_026521576.1">
    <property type="nucleotide sequence ID" value="XM_026665791.1"/>
</dbReference>
<evidence type="ECO:0000256" key="15">
    <source>
        <dbReference type="ARBA" id="ARBA00048679"/>
    </source>
</evidence>
<feature type="compositionally biased region" description="Basic and acidic residues" evidence="16">
    <location>
        <begin position="1853"/>
        <end position="1873"/>
    </location>
</feature>
<feature type="compositionally biased region" description="Low complexity" evidence="16">
    <location>
        <begin position="1090"/>
        <end position="1119"/>
    </location>
</feature>
<feature type="region of interest" description="Disordered" evidence="16">
    <location>
        <begin position="184"/>
        <end position="264"/>
    </location>
</feature>
<dbReference type="SUPFAM" id="SSF50156">
    <property type="entry name" value="PDZ domain-like"/>
    <property type="match status" value="1"/>
</dbReference>
<evidence type="ECO:0000256" key="1">
    <source>
        <dbReference type="ARBA" id="ARBA00001946"/>
    </source>
</evidence>
<keyword evidence="5" id="KW-0963">Cytoplasm</keyword>
<evidence type="ECO:0000256" key="13">
    <source>
        <dbReference type="ARBA" id="ARBA00022842"/>
    </source>
</evidence>
<feature type="compositionally biased region" description="Basic and acidic residues" evidence="16">
    <location>
        <begin position="1543"/>
        <end position="1553"/>
    </location>
</feature>
<gene>
    <name evidence="21" type="primary">MAST2</name>
</gene>
<organism evidence="20 21">
    <name type="scientific">Notechis scutatus</name>
    <name type="common">mainland tiger snake</name>
    <dbReference type="NCBI Taxonomy" id="8663"/>
    <lineage>
        <taxon>Eukaryota</taxon>
        <taxon>Metazoa</taxon>
        <taxon>Chordata</taxon>
        <taxon>Craniata</taxon>
        <taxon>Vertebrata</taxon>
        <taxon>Euteleostomi</taxon>
        <taxon>Lepidosauria</taxon>
        <taxon>Squamata</taxon>
        <taxon>Bifurcata</taxon>
        <taxon>Unidentata</taxon>
        <taxon>Episquamata</taxon>
        <taxon>Toxicofera</taxon>
        <taxon>Serpentes</taxon>
        <taxon>Colubroidea</taxon>
        <taxon>Elapidae</taxon>
        <taxon>Hydrophiinae</taxon>
        <taxon>Notechis</taxon>
    </lineage>
</organism>
<evidence type="ECO:0000256" key="16">
    <source>
        <dbReference type="SAM" id="MobiDB-lite"/>
    </source>
</evidence>
<dbReference type="PANTHER" id="PTHR24356">
    <property type="entry name" value="SERINE/THREONINE-PROTEIN KINASE"/>
    <property type="match status" value="1"/>
</dbReference>
<feature type="compositionally biased region" description="Basic residues" evidence="16">
    <location>
        <begin position="1226"/>
        <end position="1240"/>
    </location>
</feature>
<evidence type="ECO:0000256" key="7">
    <source>
        <dbReference type="ARBA" id="ARBA00022553"/>
    </source>
</evidence>
<dbReference type="InterPro" id="IPR015022">
    <property type="entry name" value="MAST_pre-PK_dom"/>
</dbReference>
<keyword evidence="13" id="KW-0460">Magnesium</keyword>
<feature type="compositionally biased region" description="Low complexity" evidence="16">
    <location>
        <begin position="251"/>
        <end position="260"/>
    </location>
</feature>
<dbReference type="InterPro" id="IPR001478">
    <property type="entry name" value="PDZ"/>
</dbReference>
<evidence type="ECO:0000256" key="14">
    <source>
        <dbReference type="ARBA" id="ARBA00047899"/>
    </source>
</evidence>
<dbReference type="EC" id="2.7.11.1" evidence="4"/>
<dbReference type="CTD" id="23139"/>
<reference evidence="21" key="1">
    <citation type="submission" date="2025-08" db="UniProtKB">
        <authorList>
            <consortium name="RefSeq"/>
        </authorList>
    </citation>
    <scope>IDENTIFICATION</scope>
</reference>
<evidence type="ECO:0000256" key="6">
    <source>
        <dbReference type="ARBA" id="ARBA00022527"/>
    </source>
</evidence>
<dbReference type="InterPro" id="IPR036034">
    <property type="entry name" value="PDZ_sf"/>
</dbReference>
<name>A0A6J1TT03_9SAUR</name>
<feature type="compositionally biased region" description="Basic and acidic residues" evidence="16">
    <location>
        <begin position="1"/>
        <end position="10"/>
    </location>
</feature>
<feature type="domain" description="PDZ" evidence="18">
    <location>
        <begin position="1126"/>
        <end position="1214"/>
    </location>
</feature>
<dbReference type="FunFam" id="2.30.42.10:FF:000008">
    <property type="entry name" value="microtubule-associated serine/threonine-protein kinase 4 isoform X2"/>
    <property type="match status" value="1"/>
</dbReference>
<dbReference type="GO" id="GO:0004674">
    <property type="term" value="F:protein serine/threonine kinase activity"/>
    <property type="evidence" value="ECO:0007669"/>
    <property type="project" value="UniProtKB-KW"/>
</dbReference>
<dbReference type="FunFam" id="1.20.1480.20:FF:000001">
    <property type="entry name" value="microtubule-associated serine/threonine-protein kinase 4 isoform X1"/>
    <property type="match status" value="1"/>
</dbReference>
<dbReference type="InterPro" id="IPR011009">
    <property type="entry name" value="Kinase-like_dom_sf"/>
</dbReference>
<accession>A0A6J1TT03</accession>
<feature type="region of interest" description="Disordered" evidence="16">
    <location>
        <begin position="1847"/>
        <end position="1875"/>
    </location>
</feature>
<feature type="region of interest" description="Disordered" evidence="16">
    <location>
        <begin position="1947"/>
        <end position="1980"/>
    </location>
</feature>
<comment type="cofactor">
    <cofactor evidence="1">
        <name>Mg(2+)</name>
        <dbReference type="ChEBI" id="CHEBI:18420"/>
    </cofactor>
</comment>
<feature type="compositionally biased region" description="Low complexity" evidence="16">
    <location>
        <begin position="1262"/>
        <end position="1279"/>
    </location>
</feature>
<feature type="compositionally biased region" description="Polar residues" evidence="16">
    <location>
        <begin position="239"/>
        <end position="250"/>
    </location>
</feature>
<evidence type="ECO:0000256" key="3">
    <source>
        <dbReference type="ARBA" id="ARBA00009903"/>
    </source>
</evidence>
<feature type="region of interest" description="Disordered" evidence="16">
    <location>
        <begin position="486"/>
        <end position="515"/>
    </location>
</feature>
<dbReference type="Gene3D" id="1.10.510.10">
    <property type="entry name" value="Transferase(Phosphotransferase) domain 1"/>
    <property type="match status" value="1"/>
</dbReference>
<dbReference type="FunFam" id="1.10.510.10:FF:000012">
    <property type="entry name" value="microtubule-associated serine/threonine-protein kinase 2 isoform X1"/>
    <property type="match status" value="1"/>
</dbReference>
<dbReference type="GO" id="GO:0015630">
    <property type="term" value="C:microtubule cytoskeleton"/>
    <property type="evidence" value="ECO:0007669"/>
    <property type="project" value="TreeGrafter"/>
</dbReference>
<dbReference type="InterPro" id="IPR050236">
    <property type="entry name" value="Ser_Thr_kinase_AGC"/>
</dbReference>
<dbReference type="InterPro" id="IPR008271">
    <property type="entry name" value="Ser/Thr_kinase_AS"/>
</dbReference>
<dbReference type="FunFam" id="3.30.200.20:FF:001045">
    <property type="entry name" value="Microtubule-associated serine/threonine kinase 1a"/>
    <property type="match status" value="1"/>
</dbReference>
<evidence type="ECO:0000256" key="12">
    <source>
        <dbReference type="ARBA" id="ARBA00022840"/>
    </source>
</evidence>
<proteinExistence type="inferred from homology"/>
<feature type="compositionally biased region" description="Low complexity" evidence="16">
    <location>
        <begin position="997"/>
        <end position="1009"/>
    </location>
</feature>
<comment type="subcellular location">
    <subcellularLocation>
        <location evidence="2">Cytoplasm</location>
    </subcellularLocation>
</comment>
<comment type="similarity">
    <text evidence="3">Belongs to the protein kinase superfamily. AGC Ser/Thr protein kinase family.</text>
</comment>
<dbReference type="GeneID" id="113410977"/>
<dbReference type="GO" id="GO:0000287">
    <property type="term" value="F:magnesium ion binding"/>
    <property type="evidence" value="ECO:0007669"/>
    <property type="project" value="InterPro"/>
</dbReference>
<feature type="region of interest" description="Disordered" evidence="16">
    <location>
        <begin position="948"/>
        <end position="972"/>
    </location>
</feature>
<evidence type="ECO:0000313" key="20">
    <source>
        <dbReference type="Proteomes" id="UP000504612"/>
    </source>
</evidence>
<feature type="region of interest" description="Disordered" evidence="16">
    <location>
        <begin position="285"/>
        <end position="311"/>
    </location>
</feature>
<dbReference type="PROSITE" id="PS50011">
    <property type="entry name" value="PROTEIN_KINASE_DOM"/>
    <property type="match status" value="1"/>
</dbReference>
<comment type="catalytic activity">
    <reaction evidence="15">
        <text>L-seryl-[protein] + ATP = O-phospho-L-seryl-[protein] + ADP + H(+)</text>
        <dbReference type="Rhea" id="RHEA:17989"/>
        <dbReference type="Rhea" id="RHEA-COMP:9863"/>
        <dbReference type="Rhea" id="RHEA-COMP:11604"/>
        <dbReference type="ChEBI" id="CHEBI:15378"/>
        <dbReference type="ChEBI" id="CHEBI:29999"/>
        <dbReference type="ChEBI" id="CHEBI:30616"/>
        <dbReference type="ChEBI" id="CHEBI:83421"/>
        <dbReference type="ChEBI" id="CHEBI:456216"/>
        <dbReference type="EC" id="2.7.11.1"/>
    </reaction>
</comment>
<dbReference type="PROSITE" id="PS51285">
    <property type="entry name" value="AGC_KINASE_CTER"/>
    <property type="match status" value="1"/>
</dbReference>
<dbReference type="GO" id="GO:0005737">
    <property type="term" value="C:cytoplasm"/>
    <property type="evidence" value="ECO:0007669"/>
    <property type="project" value="UniProtKB-SubCell"/>
</dbReference>
<evidence type="ECO:0000256" key="10">
    <source>
        <dbReference type="ARBA" id="ARBA00022741"/>
    </source>
</evidence>
<feature type="domain" description="AGC-kinase C-terminal" evidence="19">
    <location>
        <begin position="794"/>
        <end position="862"/>
    </location>
</feature>
<keyword evidence="11 21" id="KW-0418">Kinase</keyword>
<keyword evidence="9" id="KW-0479">Metal-binding</keyword>
<feature type="compositionally biased region" description="Basic and acidic residues" evidence="16">
    <location>
        <begin position="882"/>
        <end position="894"/>
    </location>
</feature>
<evidence type="ECO:0000313" key="21">
    <source>
        <dbReference type="RefSeq" id="XP_026521576.1"/>
    </source>
</evidence>
<dbReference type="InterPro" id="IPR000719">
    <property type="entry name" value="Prot_kinase_dom"/>
</dbReference>
<dbReference type="PROSITE" id="PS00108">
    <property type="entry name" value="PROTEIN_KINASE_ST"/>
    <property type="match status" value="1"/>
</dbReference>
<keyword evidence="10" id="KW-0547">Nucleotide-binding</keyword>
<feature type="region of interest" description="Disordered" evidence="16">
    <location>
        <begin position="1089"/>
        <end position="1124"/>
    </location>
</feature>
<dbReference type="Pfam" id="PF00069">
    <property type="entry name" value="Pkinase"/>
    <property type="match status" value="1"/>
</dbReference>
<feature type="domain" description="Protein kinase" evidence="17">
    <location>
        <begin position="520"/>
        <end position="793"/>
    </location>
</feature>
<comment type="catalytic activity">
    <reaction evidence="14">
        <text>L-threonyl-[protein] + ATP = O-phospho-L-threonyl-[protein] + ADP + H(+)</text>
        <dbReference type="Rhea" id="RHEA:46608"/>
        <dbReference type="Rhea" id="RHEA-COMP:11060"/>
        <dbReference type="Rhea" id="RHEA-COMP:11605"/>
        <dbReference type="ChEBI" id="CHEBI:15378"/>
        <dbReference type="ChEBI" id="CHEBI:30013"/>
        <dbReference type="ChEBI" id="CHEBI:30616"/>
        <dbReference type="ChEBI" id="CHEBI:61977"/>
        <dbReference type="ChEBI" id="CHEBI:456216"/>
        <dbReference type="EC" id="2.7.11.1"/>
    </reaction>
</comment>
<feature type="compositionally biased region" description="Polar residues" evidence="16">
    <location>
        <begin position="961"/>
        <end position="970"/>
    </location>
</feature>
<sequence>MRKGRPRGEKAGPSGLSIPRNLEQPTRVPLDASKRRAYAAAAAGSVREAEEAGLGSAVCREPPEKDVATESISLRCRKFSNPDIFSSTGKSKLQRQLSQDDCKLRRGSLASSLSGKQLLPLSTSMHSGVAHTLGQPSGESSNLVRMRNQSLGQSAPSLTAGLKELSLPRRGSFCRTSNRKSLIVTSSTSPTLPRPHSPLHGHAGGSPLDSPRNFSPNAPSHFSFVPARRTDGRRWSLASLPSSGYGTNTPSSTVSSSCSSQEKLHQLPYQPTADELHFLTKHFSTESITDEEGRHSPAMRPRSRSLSPGRSPVSFDSEIVMMNHVYKERFPKATAQMEERLAELIASSAPENVLQLADGVLSFIHHQIIELARDCLDKSREGLITSRYFYELQENLEKLLQDAHERSESSDVAFVTQLVKKLMIIIARPARLLECLEFDPEEFYHLLEAAEGHAKEGGGIKCDIPRYIICQLGLTRDPLEEMAQLNSCDSPDTPETDDSAEGKNRGATVQSKKTPSEEEFETIKLISNGAYGAVFLVRHRNTRQRFAMKKINKQNLILRNQIQQAFVERDILTFAENPFVVSMFCSFETKRHLCMVMEYVEGGDCATLLKNIGALPVDMARMYFAETVLALEYLHNYGIVHRDLKPDNLLITSMGHVKLTDFGLSKIGLMSLTTNLYEGHIEKDAREFLDKQVCGTPEYIAPEVILRQGYGKPVDWWAMGIILYEFLVGCVPFFGDTPEELFGQVISDEIVWPEGDEALPLDAQDLIGKLLRQNPMERLGTGSAFEVKQHRFFKDLDWNGLLRQKAEFIPQLESEDDTSYFDTRTERYQHLDSEEEEDTNDDDHMKIRQFSSCSPRFSKVYSSMERLSIHEERKTPPPTKRSFSEEKDDRHDSLVGLKSRDRSWVIGSPEILRKHISVSESSHTESDSSPPLTVRRHCSGLLEMPRFAVSTEEDGKKKQLDGTSLPTTQPRECLPYLIPEQSIKRELQLGDNDGLKTPSSTVSSMSSTTFTGGNTTEVCDHYTRSNSSESPDFMTPKATSDLAVRRARHRLLSGDSGEKRTSPRPVNKVIKSASATALSLLIPSEHHTCSPLASPMSPHSLSSNPSSRDSSPSRDYSPAVTNPKPPIIIHRAGKNYGFSFRAIKVYMGNSDIYSVHHIVWHVGEGGPASEAGLREGDLITHVNGEPVHGLVHTEVVELVLKSGNKVSISTTPFENTSIKLGPARKASYKSKMARRNKKNKTKDGQESKKKSSLFRKITKQASLLHTSRSLSSLNRSLSSGESVPGSPTHNLSPRSPTQGYRSTPEPAHLVGGNSSQSSSPGSSVPNSPASSGHIRPSSLHGLAPKLQRQYRSPRRKSAGNIPLSPLAHTPSPTPQSTSPQRSPSPLPGHSVGSSSIMQSFPVKLHSSPPLARQISRPKSAEPPRSPLLKRVQSAEKLTSSLSSSEKKLPSSRKHSLDISHSEFKKDMLQRDLGLQSWQESINETSGSKVGPAEKGTLQKPSSRKLGAIRQDRVERRESLQKQEAITEVDSSEDETDEGSEDSQDGKRLDRPSFIREHQFCNPFTEDVKPCSRLESKDSMEDDAFLPEEPKMGNVQSEANQPQQKDVERALVTGINESQSEICAIASSTGKPEDFEPIQLMSKCKTATESIQGKKAVVQQGTCYKDAEDPKEMQIIQKSTDGLEQMKCLPVRCRQFGQGDCSEIAGGKNNTKESTSEEATYLLFHDKMPLLALSSSCTANTSSLPSVSQIDCKDASQNWEYQSMKENASIENLTNFGKAFEQMSPKVEEQVLSSVVGISKHKSHPSDKNLSCPTGSTTFMLDASVESGKTVCPTHLTSARSTLGAVGSNISSSRKVEKDRKDKSLSKQGSKETLLEDLNPESTKMFNIGGLIKICDSHITSESPLSWESECRIIPKKSQPGMSDASEILEERWQLPLLEVQADGNWNMRISSGPDDSLSSKKETAPMPGNISEAGGQSQTKDFLRSKAEAVKKNIAASPFRNKDNIS</sequence>
<feature type="region of interest" description="Disordered" evidence="16">
    <location>
        <begin position="1222"/>
        <end position="1459"/>
    </location>
</feature>
<evidence type="ECO:0000256" key="9">
    <source>
        <dbReference type="ARBA" id="ARBA00022723"/>
    </source>
</evidence>
<dbReference type="SMART" id="SM00228">
    <property type="entry name" value="PDZ"/>
    <property type="match status" value="1"/>
</dbReference>
<feature type="region of interest" description="Disordered" evidence="16">
    <location>
        <begin position="1479"/>
        <end position="1553"/>
    </location>
</feature>
<dbReference type="InterPro" id="IPR023142">
    <property type="entry name" value="MAST_pre-PK_dom_sf"/>
</dbReference>
<dbReference type="InterPro" id="IPR037711">
    <property type="entry name" value="MAST"/>
</dbReference>
<feature type="compositionally biased region" description="Basic and acidic residues" evidence="16">
    <location>
        <begin position="1509"/>
        <end position="1520"/>
    </location>
</feature>
<feature type="compositionally biased region" description="Basic and acidic residues" evidence="16">
    <location>
        <begin position="1444"/>
        <end position="1459"/>
    </location>
</feature>
<dbReference type="GO" id="GO:0035556">
    <property type="term" value="P:intracellular signal transduction"/>
    <property type="evidence" value="ECO:0007669"/>
    <property type="project" value="TreeGrafter"/>
</dbReference>
<feature type="compositionally biased region" description="Low complexity" evidence="16">
    <location>
        <begin position="1310"/>
        <end position="1332"/>
    </location>
</feature>
<evidence type="ECO:0000256" key="4">
    <source>
        <dbReference type="ARBA" id="ARBA00012513"/>
    </source>
</evidence>
<dbReference type="Gene3D" id="1.20.1480.20">
    <property type="entry name" value="MAST3 pre-PK domain-like"/>
    <property type="match status" value="1"/>
</dbReference>
<evidence type="ECO:0000256" key="5">
    <source>
        <dbReference type="ARBA" id="ARBA00022490"/>
    </source>
</evidence>
<feature type="region of interest" description="Disordered" evidence="16">
    <location>
        <begin position="865"/>
        <end position="894"/>
    </location>
</feature>
<evidence type="ECO:0000259" key="17">
    <source>
        <dbReference type="PROSITE" id="PS50011"/>
    </source>
</evidence>
<keyword evidence="8" id="KW-0808">Transferase</keyword>
<dbReference type="SUPFAM" id="SSF140482">
    <property type="entry name" value="MAST3 pre-PK domain-like"/>
    <property type="match status" value="1"/>
</dbReference>
<feature type="region of interest" description="Disordered" evidence="16">
    <location>
        <begin position="990"/>
        <end position="1009"/>
    </location>
</feature>
<dbReference type="GO" id="GO:0007010">
    <property type="term" value="P:cytoskeleton organization"/>
    <property type="evidence" value="ECO:0007669"/>
    <property type="project" value="TreeGrafter"/>
</dbReference>
<evidence type="ECO:0000256" key="11">
    <source>
        <dbReference type="ARBA" id="ARBA00022777"/>
    </source>
</evidence>
<feature type="compositionally biased region" description="Acidic residues" evidence="16">
    <location>
        <begin position="1529"/>
        <end position="1542"/>
    </location>
</feature>
<dbReference type="PANTHER" id="PTHR24356:SF136">
    <property type="entry name" value="MICROTUBULE-ASSOCIATED SERINE_THREONINE-PROTEIN KINASE 2"/>
    <property type="match status" value="1"/>
</dbReference>
<dbReference type="Proteomes" id="UP000504612">
    <property type="component" value="Unplaced"/>
</dbReference>
<keyword evidence="20" id="KW-1185">Reference proteome</keyword>
<dbReference type="GO" id="GO:0005524">
    <property type="term" value="F:ATP binding"/>
    <property type="evidence" value="ECO:0007669"/>
    <property type="project" value="UniProtKB-KW"/>
</dbReference>
<feature type="compositionally biased region" description="Low complexity" evidence="16">
    <location>
        <begin position="1434"/>
        <end position="1443"/>
    </location>
</feature>
<dbReference type="CDD" id="cd23074">
    <property type="entry name" value="PDZ_MAST2"/>
    <property type="match status" value="1"/>
</dbReference>
<dbReference type="SUPFAM" id="SSF56112">
    <property type="entry name" value="Protein kinase-like (PK-like)"/>
    <property type="match status" value="1"/>
</dbReference>
<dbReference type="Pfam" id="PF17820">
    <property type="entry name" value="PDZ_6"/>
    <property type="match status" value="1"/>
</dbReference>
<evidence type="ECO:0000259" key="19">
    <source>
        <dbReference type="PROSITE" id="PS51285"/>
    </source>
</evidence>
<dbReference type="Gene3D" id="2.30.42.10">
    <property type="match status" value="1"/>
</dbReference>
<feature type="compositionally biased region" description="Polar residues" evidence="16">
    <location>
        <begin position="1285"/>
        <end position="1301"/>
    </location>
</feature>
<keyword evidence="6" id="KW-0723">Serine/threonine-protein kinase</keyword>
<dbReference type="Pfam" id="PF08926">
    <property type="entry name" value="DUF1908"/>
    <property type="match status" value="1"/>
</dbReference>
<keyword evidence="12" id="KW-0067">ATP-binding</keyword>
<evidence type="ECO:0000259" key="18">
    <source>
        <dbReference type="PROSITE" id="PS50106"/>
    </source>
</evidence>
<dbReference type="GO" id="GO:0032502">
    <property type="term" value="P:developmental process"/>
    <property type="evidence" value="ECO:0007669"/>
    <property type="project" value="UniProtKB-ARBA"/>
</dbReference>
<dbReference type="GO" id="GO:0008017">
    <property type="term" value="F:microtubule binding"/>
    <property type="evidence" value="ECO:0007669"/>
    <property type="project" value="TreeGrafter"/>
</dbReference>
<evidence type="ECO:0000256" key="8">
    <source>
        <dbReference type="ARBA" id="ARBA00022679"/>
    </source>
</evidence>
<dbReference type="Gene3D" id="3.30.200.20">
    <property type="entry name" value="Phosphorylase Kinase, domain 1"/>
    <property type="match status" value="1"/>
</dbReference>
<protein>
    <recommendedName>
        <fullName evidence="4">non-specific serine/threonine protein kinase</fullName>
        <ecNumber evidence="4">2.7.11.1</ecNumber>
    </recommendedName>
</protein>
<dbReference type="CDD" id="cd05609">
    <property type="entry name" value="STKc_MAST"/>
    <property type="match status" value="1"/>
</dbReference>
<dbReference type="InterPro" id="IPR000961">
    <property type="entry name" value="AGC-kinase_C"/>
</dbReference>
<feature type="region of interest" description="Disordered" evidence="16">
    <location>
        <begin position="1"/>
        <end position="30"/>
    </location>
</feature>